<dbReference type="EMBL" id="CAFBNR010000048">
    <property type="protein sequence ID" value="CAB4965090.1"/>
    <property type="molecule type" value="Genomic_DNA"/>
</dbReference>
<sequence>MILAPGPLPTNAFTSIPCSATNLRTTGDNNLLDVATGAGAATTGAGAATTGAGAATTGAGAATTGAAAGAGAAPATPTTAITVPTGTVSPSATRISVRVPEIGEGTSVSTLSVDTSNSGSSAATVSPTFLNQRVMVPSVTVSPSCGSVISAMVLLCAKSQFYEHHQPSASSFTHLCCVQSTTSRFHQTTQTTKGAA</sequence>
<evidence type="ECO:0000256" key="1">
    <source>
        <dbReference type="SAM" id="MobiDB-lite"/>
    </source>
</evidence>
<proteinExistence type="predicted"/>
<protein>
    <submittedName>
        <fullName evidence="2">Unannotated protein</fullName>
    </submittedName>
</protein>
<accession>A0A6J7L9W9</accession>
<gene>
    <name evidence="2" type="ORF">UFOPK3879_01007</name>
</gene>
<feature type="region of interest" description="Disordered" evidence="1">
    <location>
        <begin position="68"/>
        <end position="87"/>
    </location>
</feature>
<organism evidence="2">
    <name type="scientific">freshwater metagenome</name>
    <dbReference type="NCBI Taxonomy" id="449393"/>
    <lineage>
        <taxon>unclassified sequences</taxon>
        <taxon>metagenomes</taxon>
        <taxon>ecological metagenomes</taxon>
    </lineage>
</organism>
<dbReference type="AlphaFoldDB" id="A0A6J7L9W9"/>
<evidence type="ECO:0000313" key="2">
    <source>
        <dbReference type="EMBL" id="CAB4965090.1"/>
    </source>
</evidence>
<reference evidence="2" key="1">
    <citation type="submission" date="2020-05" db="EMBL/GenBank/DDBJ databases">
        <authorList>
            <person name="Chiriac C."/>
            <person name="Salcher M."/>
            <person name="Ghai R."/>
            <person name="Kavagutti S V."/>
        </authorList>
    </citation>
    <scope>NUCLEOTIDE SEQUENCE</scope>
</reference>
<name>A0A6J7L9W9_9ZZZZ</name>